<sequence length="225" mass="25943">MPPLPSTAFIQQHFPGLFLSSGLFYRWPIGIRFDLQGEHPIYLKPGHPAYSPTVRLAYNEAYFREVNHRASTLFHAAFQPDDELVLVYQKSAYKRGRIKTTDFLLRQLGILRSEALIKKIANPYRHLWPFGKWVRLYFSTSASAVPFPSIAAAIANQDFRDRAPAIRGDVFLLNLSRGLLFHLYDDRGLDILAADKATLQPLFETYNSWLLDYDRARVEETFFEG</sequence>
<proteinExistence type="predicted"/>
<evidence type="ECO:0000313" key="3">
    <source>
        <dbReference type="Proteomes" id="UP000831785"/>
    </source>
</evidence>
<accession>A0ABY4FEX9</accession>
<reference evidence="2 3" key="1">
    <citation type="submission" date="2022-04" db="EMBL/GenBank/DDBJ databases">
        <title>Hymenobacter sp. isolated from the air.</title>
        <authorList>
            <person name="Won M."/>
            <person name="Lee C.-M."/>
            <person name="Woen H.-Y."/>
            <person name="Kwon S.-W."/>
        </authorList>
    </citation>
    <scope>NUCLEOTIDE SEQUENCE [LARGE SCALE GENOMIC DNA]</scope>
    <source>
        <strain evidence="3">5116 S-27</strain>
    </source>
</reference>
<gene>
    <name evidence="2" type="ORF">MUN80_10865</name>
</gene>
<dbReference type="Pfam" id="PF13021">
    <property type="entry name" value="DUF3885"/>
    <property type="match status" value="1"/>
</dbReference>
<dbReference type="InterPro" id="IPR024976">
    <property type="entry name" value="DUF3885"/>
</dbReference>
<organism evidence="2 3">
    <name type="scientific">Hymenobacter cellulosivorans</name>
    <dbReference type="NCBI Taxonomy" id="2932249"/>
    <lineage>
        <taxon>Bacteria</taxon>
        <taxon>Pseudomonadati</taxon>
        <taxon>Bacteroidota</taxon>
        <taxon>Cytophagia</taxon>
        <taxon>Cytophagales</taxon>
        <taxon>Hymenobacteraceae</taxon>
        <taxon>Hymenobacter</taxon>
    </lineage>
</organism>
<dbReference type="Proteomes" id="UP000831785">
    <property type="component" value="Chromosome"/>
</dbReference>
<protein>
    <submittedName>
        <fullName evidence="2">DUF3885 domain-containing protein</fullName>
    </submittedName>
</protein>
<evidence type="ECO:0000259" key="1">
    <source>
        <dbReference type="Pfam" id="PF13021"/>
    </source>
</evidence>
<keyword evidence="3" id="KW-1185">Reference proteome</keyword>
<evidence type="ECO:0000313" key="2">
    <source>
        <dbReference type="EMBL" id="UOQ55236.1"/>
    </source>
</evidence>
<dbReference type="RefSeq" id="WP_244723605.1">
    <property type="nucleotide sequence ID" value="NZ_CP095049.1"/>
</dbReference>
<feature type="domain" description="DUF3885" evidence="1">
    <location>
        <begin position="9"/>
        <end position="214"/>
    </location>
</feature>
<dbReference type="EMBL" id="CP095049">
    <property type="protein sequence ID" value="UOQ55236.1"/>
    <property type="molecule type" value="Genomic_DNA"/>
</dbReference>
<name>A0ABY4FEX9_9BACT</name>